<evidence type="ECO:0000313" key="1">
    <source>
        <dbReference type="EMBL" id="AGI66137.1"/>
    </source>
</evidence>
<dbReference type="Proteomes" id="UP000005307">
    <property type="component" value="Chromosome"/>
</dbReference>
<name>M9R1L8_9RHOB</name>
<organism evidence="1 2">
    <name type="scientific">Octadecabacter antarcticus 307</name>
    <dbReference type="NCBI Taxonomy" id="391626"/>
    <lineage>
        <taxon>Bacteria</taxon>
        <taxon>Pseudomonadati</taxon>
        <taxon>Pseudomonadota</taxon>
        <taxon>Alphaproteobacteria</taxon>
        <taxon>Rhodobacterales</taxon>
        <taxon>Roseobacteraceae</taxon>
        <taxon>Octadecabacter</taxon>
    </lineage>
</organism>
<dbReference type="HOGENOM" id="CLU_2410361_0_0_5"/>
<reference evidence="1 2" key="1">
    <citation type="journal article" date="2013" name="PLoS ONE">
        <title>Poles Apart: Arctic and Antarctic Octadecabacter strains Share High Genome Plasticity and a New Type of Xanthorhodopsin.</title>
        <authorList>
            <person name="Vollmers J."/>
            <person name="Voget S."/>
            <person name="Dietrich S."/>
            <person name="Gollnow K."/>
            <person name="Smits M."/>
            <person name="Meyer K."/>
            <person name="Brinkhoff T."/>
            <person name="Simon M."/>
            <person name="Daniel R."/>
        </authorList>
    </citation>
    <scope>NUCLEOTIDE SEQUENCE [LARGE SCALE GENOMIC DNA]</scope>
    <source>
        <strain evidence="1 2">307</strain>
    </source>
</reference>
<evidence type="ECO:0000313" key="2">
    <source>
        <dbReference type="Proteomes" id="UP000005307"/>
    </source>
</evidence>
<sequence length="92" mass="10439">MVILGSYSNTLNLPTLAAMQNTVFVGRHLRPYERPNAGIRPITLFVLVFFTPPNGTQPQNPSNYYLRTLTPRGFDHRSNPFPLLFVTTHNLP</sequence>
<accession>M9R1L8</accession>
<proteinExistence type="predicted"/>
<dbReference type="AlphaFoldDB" id="M9R1L8"/>
<protein>
    <submittedName>
        <fullName evidence="1">Uncharacterized protein</fullName>
    </submittedName>
</protein>
<dbReference type="KEGG" id="oat:OAN307_c03910"/>
<dbReference type="STRING" id="391626.OAN307_c03910"/>
<gene>
    <name evidence="1" type="ORF">OAN307_c03910</name>
</gene>
<dbReference type="EMBL" id="CP003740">
    <property type="protein sequence ID" value="AGI66137.1"/>
    <property type="molecule type" value="Genomic_DNA"/>
</dbReference>
<keyword evidence="2" id="KW-1185">Reference proteome</keyword>